<dbReference type="Pfam" id="PF07005">
    <property type="entry name" value="SBD_N"/>
    <property type="match status" value="1"/>
</dbReference>
<evidence type="ECO:0000259" key="7">
    <source>
        <dbReference type="Pfam" id="PF07005"/>
    </source>
</evidence>
<proteinExistence type="inferred from homology"/>
<gene>
    <name evidence="9" type="ORF">ACFQ4B_23270</name>
</gene>
<keyword evidence="3" id="KW-0547">Nucleotide-binding</keyword>
<dbReference type="EC" id="2.7.1.-" evidence="9"/>
<reference evidence="10" key="1">
    <citation type="journal article" date="2019" name="Int. J. Syst. Evol. Microbiol.">
        <title>The Global Catalogue of Microorganisms (GCM) 10K type strain sequencing project: providing services to taxonomists for standard genome sequencing and annotation.</title>
        <authorList>
            <consortium name="The Broad Institute Genomics Platform"/>
            <consortium name="The Broad Institute Genome Sequencing Center for Infectious Disease"/>
            <person name="Wu L."/>
            <person name="Ma J."/>
        </authorList>
    </citation>
    <scope>NUCLEOTIDE SEQUENCE [LARGE SCALE GENOMIC DNA]</scope>
    <source>
        <strain evidence="10">CCUG 53270</strain>
    </source>
</reference>
<evidence type="ECO:0000256" key="4">
    <source>
        <dbReference type="ARBA" id="ARBA00022777"/>
    </source>
</evidence>
<dbReference type="InterPro" id="IPR042213">
    <property type="entry name" value="NBD_C_sf"/>
</dbReference>
<dbReference type="InterPro" id="IPR031475">
    <property type="entry name" value="NBD_C"/>
</dbReference>
<dbReference type="EMBL" id="JBHTLU010000031">
    <property type="protein sequence ID" value="MFD1223044.1"/>
    <property type="molecule type" value="Genomic_DNA"/>
</dbReference>
<comment type="caution">
    <text evidence="9">The sequence shown here is derived from an EMBL/GenBank/DDBJ whole genome shotgun (WGS) entry which is preliminary data.</text>
</comment>
<evidence type="ECO:0000256" key="5">
    <source>
        <dbReference type="ARBA" id="ARBA00022840"/>
    </source>
</evidence>
<keyword evidence="4 9" id="KW-0418">Kinase</keyword>
<dbReference type="Gene3D" id="3.40.980.20">
    <property type="entry name" value="Four-carbon acid sugar kinase, nucleotide binding domain"/>
    <property type="match status" value="1"/>
</dbReference>
<keyword evidence="6" id="KW-0119">Carbohydrate metabolism</keyword>
<evidence type="ECO:0000256" key="3">
    <source>
        <dbReference type="ARBA" id="ARBA00022741"/>
    </source>
</evidence>
<comment type="similarity">
    <text evidence="1">Belongs to the four-carbon acid sugar kinase family.</text>
</comment>
<accession>A0ABW3URW7</accession>
<dbReference type="Proteomes" id="UP001597180">
    <property type="component" value="Unassembled WGS sequence"/>
</dbReference>
<feature type="domain" description="Four-carbon acid sugar kinase N-terminal" evidence="7">
    <location>
        <begin position="4"/>
        <end position="229"/>
    </location>
</feature>
<protein>
    <submittedName>
        <fullName evidence="9">Four-carbon acid sugar kinase family protein</fullName>
        <ecNumber evidence="9">2.7.1.-</ecNumber>
    </submittedName>
</protein>
<dbReference type="InterPro" id="IPR010737">
    <property type="entry name" value="4-carb_acid_sugar_kinase_N"/>
</dbReference>
<evidence type="ECO:0000259" key="8">
    <source>
        <dbReference type="Pfam" id="PF17042"/>
    </source>
</evidence>
<dbReference type="Pfam" id="PF17042">
    <property type="entry name" value="NBD_C"/>
    <property type="match status" value="1"/>
</dbReference>
<keyword evidence="10" id="KW-1185">Reference proteome</keyword>
<dbReference type="GO" id="GO:0016301">
    <property type="term" value="F:kinase activity"/>
    <property type="evidence" value="ECO:0007669"/>
    <property type="project" value="UniProtKB-KW"/>
</dbReference>
<dbReference type="InterPro" id="IPR037051">
    <property type="entry name" value="4-carb_acid_sugar_kinase_N_sf"/>
</dbReference>
<keyword evidence="2 9" id="KW-0808">Transferase</keyword>
<name>A0ABW3URW7_9BACL</name>
<dbReference type="RefSeq" id="WP_345589039.1">
    <property type="nucleotide sequence ID" value="NZ_BAABJG010000015.1"/>
</dbReference>
<dbReference type="SUPFAM" id="SSF142764">
    <property type="entry name" value="YgbK-like"/>
    <property type="match status" value="1"/>
</dbReference>
<organism evidence="9 10">
    <name type="scientific">Paenibacillus vulneris</name>
    <dbReference type="NCBI Taxonomy" id="1133364"/>
    <lineage>
        <taxon>Bacteria</taxon>
        <taxon>Bacillati</taxon>
        <taxon>Bacillota</taxon>
        <taxon>Bacilli</taxon>
        <taxon>Bacillales</taxon>
        <taxon>Paenibacillaceae</taxon>
        <taxon>Paenibacillus</taxon>
    </lineage>
</organism>
<evidence type="ECO:0000256" key="2">
    <source>
        <dbReference type="ARBA" id="ARBA00022679"/>
    </source>
</evidence>
<keyword evidence="5" id="KW-0067">ATP-binding</keyword>
<evidence type="ECO:0000313" key="9">
    <source>
        <dbReference type="EMBL" id="MFD1223044.1"/>
    </source>
</evidence>
<evidence type="ECO:0000256" key="6">
    <source>
        <dbReference type="ARBA" id="ARBA00023277"/>
    </source>
</evidence>
<sequence length="452" mass="47789">MLRLAIIADDLTGASDSGVQVARKGLPTQVVFDWSELNASTSIAETIVLDTDSRSVPGELAYQRVREAAASLKEQGCAFIYKKLDSTLRGNLGQEIEAVLDVYGFEGAIVVPAFPRIGRTTVGGRHYLNGVPIHETEIGRDPKTPVPEADISKLLSGQARRTAVSIPLAAVREGLSALEESVNHALKSGAELLVIDAETDEDLQQIAELMPKLKERLLWAGSAGLAEYLPLSSIGMVGSDTSTEGADVAEAAADAELKRKVQRGRQPVMLVAGSISRVTRAQVQKVNEHPDVACVELDPLTLLASPEQAAQEKEHCYRSLSSALNAGSDVSFYAGSSPEQVAKAQKLGFSRGMDASSVSNAIADALGEVAAAVCSAYTLQGMVLTGGDTAKAVCRHLGVRGIELTSELEPGIPLGRLIGARNVPTVTKAGAFGNVDSLWHAMQILKGEYTHE</sequence>
<feature type="domain" description="Four-carbon acid sugar kinase nucleotide binding" evidence="8">
    <location>
        <begin position="270"/>
        <end position="438"/>
    </location>
</feature>
<evidence type="ECO:0000313" key="10">
    <source>
        <dbReference type="Proteomes" id="UP001597180"/>
    </source>
</evidence>
<evidence type="ECO:0000256" key="1">
    <source>
        <dbReference type="ARBA" id="ARBA00005715"/>
    </source>
</evidence>
<dbReference type="Gene3D" id="3.40.50.10840">
    <property type="entry name" value="Putative sugar-binding, N-terminal domain"/>
    <property type="match status" value="1"/>
</dbReference>